<feature type="domain" description="Globin" evidence="2">
    <location>
        <begin position="1"/>
        <end position="134"/>
    </location>
</feature>
<dbReference type="GO" id="GO:0046210">
    <property type="term" value="P:nitric oxide catabolic process"/>
    <property type="evidence" value="ECO:0007669"/>
    <property type="project" value="TreeGrafter"/>
</dbReference>
<dbReference type="OrthoDB" id="9801223at2"/>
<protein>
    <submittedName>
        <fullName evidence="3">Hemoglobin</fullName>
    </submittedName>
</protein>
<organism evidence="3 4">
    <name type="scientific">Fibrisoma montanum</name>
    <dbReference type="NCBI Taxonomy" id="2305895"/>
    <lineage>
        <taxon>Bacteria</taxon>
        <taxon>Pseudomonadati</taxon>
        <taxon>Bacteroidota</taxon>
        <taxon>Cytophagia</taxon>
        <taxon>Cytophagales</taxon>
        <taxon>Spirosomataceae</taxon>
        <taxon>Fibrisoma</taxon>
    </lineage>
</organism>
<evidence type="ECO:0000256" key="1">
    <source>
        <dbReference type="RuleBase" id="RU000356"/>
    </source>
</evidence>
<dbReference type="EMBL" id="QXED01000001">
    <property type="protein sequence ID" value="RIV27886.1"/>
    <property type="molecule type" value="Genomic_DNA"/>
</dbReference>
<dbReference type="Proteomes" id="UP000283523">
    <property type="component" value="Unassembled WGS sequence"/>
</dbReference>
<accession>A0A418MKH9</accession>
<dbReference type="PANTHER" id="PTHR43396:SF6">
    <property type="entry name" value="ABL201WP"/>
    <property type="match status" value="1"/>
</dbReference>
<keyword evidence="1" id="KW-0813">Transport</keyword>
<dbReference type="GO" id="GO:0071949">
    <property type="term" value="F:FAD binding"/>
    <property type="evidence" value="ECO:0007669"/>
    <property type="project" value="TreeGrafter"/>
</dbReference>
<keyword evidence="1" id="KW-0408">Iron</keyword>
<keyword evidence="1" id="KW-0479">Metal-binding</keyword>
<proteinExistence type="inferred from homology"/>
<keyword evidence="1" id="KW-0561">Oxygen transport</keyword>
<dbReference type="GO" id="GO:0020037">
    <property type="term" value="F:heme binding"/>
    <property type="evidence" value="ECO:0007669"/>
    <property type="project" value="InterPro"/>
</dbReference>
<sequence length="134" mass="15729">MTPDQIRIVKLSWSSYRNVDPALLGEVFYSKLFLEYPSMQSLFKAPIEQQYKKLVEMLNIMVARLDRQAEVLNLIEQLGTRHQQYGVKPEHYFAMGKVLLWTLKSGLGDRWTNEIEMAWMAVYELYATCMMLAK</sequence>
<reference evidence="3 4" key="1">
    <citation type="submission" date="2018-08" db="EMBL/GenBank/DDBJ databases">
        <title>Fibrisoma montanum sp. nov., isolated from Danxia mountain soil.</title>
        <authorList>
            <person name="Huang Y."/>
        </authorList>
    </citation>
    <scope>NUCLEOTIDE SEQUENCE [LARGE SCALE GENOMIC DNA]</scope>
    <source>
        <strain evidence="3 4">HYT19</strain>
    </source>
</reference>
<evidence type="ECO:0000313" key="4">
    <source>
        <dbReference type="Proteomes" id="UP000283523"/>
    </source>
</evidence>
<dbReference type="SUPFAM" id="SSF46458">
    <property type="entry name" value="Globin-like"/>
    <property type="match status" value="1"/>
</dbReference>
<dbReference type="Pfam" id="PF00042">
    <property type="entry name" value="Globin"/>
    <property type="match status" value="1"/>
</dbReference>
<dbReference type="PANTHER" id="PTHR43396">
    <property type="entry name" value="FLAVOHEMOPROTEIN"/>
    <property type="match status" value="1"/>
</dbReference>
<dbReference type="GO" id="GO:0008941">
    <property type="term" value="F:nitric oxide dioxygenase NAD(P)H activity"/>
    <property type="evidence" value="ECO:0007669"/>
    <property type="project" value="TreeGrafter"/>
</dbReference>
<dbReference type="InterPro" id="IPR000971">
    <property type="entry name" value="Globin"/>
</dbReference>
<comment type="similarity">
    <text evidence="1">Belongs to the globin family.</text>
</comment>
<dbReference type="PROSITE" id="PS01033">
    <property type="entry name" value="GLOBIN"/>
    <property type="match status" value="1"/>
</dbReference>
<keyword evidence="1" id="KW-0349">Heme</keyword>
<dbReference type="GO" id="GO:0019825">
    <property type="term" value="F:oxygen binding"/>
    <property type="evidence" value="ECO:0007669"/>
    <property type="project" value="InterPro"/>
</dbReference>
<dbReference type="AlphaFoldDB" id="A0A418MKH9"/>
<dbReference type="Gene3D" id="1.10.490.10">
    <property type="entry name" value="Globins"/>
    <property type="match status" value="1"/>
</dbReference>
<gene>
    <name evidence="3" type="ORF">DYU11_05625</name>
</gene>
<comment type="caution">
    <text evidence="3">The sequence shown here is derived from an EMBL/GenBank/DDBJ whole genome shotgun (WGS) entry which is preliminary data.</text>
</comment>
<evidence type="ECO:0000259" key="2">
    <source>
        <dbReference type="PROSITE" id="PS01033"/>
    </source>
</evidence>
<evidence type="ECO:0000313" key="3">
    <source>
        <dbReference type="EMBL" id="RIV27886.1"/>
    </source>
</evidence>
<keyword evidence="4" id="KW-1185">Reference proteome</keyword>
<dbReference type="GO" id="GO:0005344">
    <property type="term" value="F:oxygen carrier activity"/>
    <property type="evidence" value="ECO:0007669"/>
    <property type="project" value="UniProtKB-KW"/>
</dbReference>
<dbReference type="GO" id="GO:0071500">
    <property type="term" value="P:cellular response to nitrosative stress"/>
    <property type="evidence" value="ECO:0007669"/>
    <property type="project" value="TreeGrafter"/>
</dbReference>
<dbReference type="InterPro" id="IPR009050">
    <property type="entry name" value="Globin-like_sf"/>
</dbReference>
<dbReference type="InterPro" id="IPR012292">
    <property type="entry name" value="Globin/Proto"/>
</dbReference>
<name>A0A418MKH9_9BACT</name>